<evidence type="ECO:0000256" key="1">
    <source>
        <dbReference type="ARBA" id="ARBA00023015"/>
    </source>
</evidence>
<evidence type="ECO:0000313" key="6">
    <source>
        <dbReference type="EMBL" id="GMH15051.1"/>
    </source>
</evidence>
<organism evidence="6 7">
    <name type="scientific">Nepenthes gracilis</name>
    <name type="common">Slender pitcher plant</name>
    <dbReference type="NCBI Taxonomy" id="150966"/>
    <lineage>
        <taxon>Eukaryota</taxon>
        <taxon>Viridiplantae</taxon>
        <taxon>Streptophyta</taxon>
        <taxon>Embryophyta</taxon>
        <taxon>Tracheophyta</taxon>
        <taxon>Spermatophyta</taxon>
        <taxon>Magnoliopsida</taxon>
        <taxon>eudicotyledons</taxon>
        <taxon>Gunneridae</taxon>
        <taxon>Pentapetalae</taxon>
        <taxon>Caryophyllales</taxon>
        <taxon>Nepenthaceae</taxon>
        <taxon>Nepenthes</taxon>
    </lineage>
</organism>
<dbReference type="EMBL" id="BSYO01000014">
    <property type="protein sequence ID" value="GMH15051.1"/>
    <property type="molecule type" value="Genomic_DNA"/>
</dbReference>
<evidence type="ECO:0000256" key="4">
    <source>
        <dbReference type="ARBA" id="ARBA00023242"/>
    </source>
</evidence>
<comment type="caution">
    <text evidence="6">The sequence shown here is derived from an EMBL/GenBank/DDBJ whole genome shotgun (WGS) entry which is preliminary data.</text>
</comment>
<name>A0AAD3SRH4_NEPGR</name>
<dbReference type="Proteomes" id="UP001279734">
    <property type="component" value="Unassembled WGS sequence"/>
</dbReference>
<protein>
    <recommendedName>
        <fullName evidence="5">NAC domain-containing protein</fullName>
    </recommendedName>
</protein>
<proteinExistence type="predicted"/>
<evidence type="ECO:0000313" key="7">
    <source>
        <dbReference type="Proteomes" id="UP001279734"/>
    </source>
</evidence>
<keyword evidence="2" id="KW-0238">DNA-binding</keyword>
<keyword evidence="1" id="KW-0805">Transcription regulation</keyword>
<feature type="domain" description="NAC" evidence="5">
    <location>
        <begin position="14"/>
        <end position="156"/>
    </location>
</feature>
<dbReference type="SUPFAM" id="SSF101941">
    <property type="entry name" value="NAC domain"/>
    <property type="match status" value="1"/>
</dbReference>
<dbReference type="PROSITE" id="PS51005">
    <property type="entry name" value="NAC"/>
    <property type="match status" value="1"/>
</dbReference>
<dbReference type="GO" id="GO:0003677">
    <property type="term" value="F:DNA binding"/>
    <property type="evidence" value="ECO:0007669"/>
    <property type="project" value="UniProtKB-KW"/>
</dbReference>
<dbReference type="Pfam" id="PF02365">
    <property type="entry name" value="NAM"/>
    <property type="match status" value="1"/>
</dbReference>
<dbReference type="Gene3D" id="2.170.150.80">
    <property type="entry name" value="NAC domain"/>
    <property type="match status" value="1"/>
</dbReference>
<evidence type="ECO:0000256" key="3">
    <source>
        <dbReference type="ARBA" id="ARBA00023163"/>
    </source>
</evidence>
<keyword evidence="3" id="KW-0804">Transcription</keyword>
<dbReference type="InterPro" id="IPR036093">
    <property type="entry name" value="NAC_dom_sf"/>
</dbReference>
<sequence length="217" mass="24924">MEKQGLFSYGGMKLPIGFRFRPTDEELLVHYLKRKALSLPLPASVIPDFNVFHSDPWVVPGDPSEKRHFFCKMKCSKIIPTSSGYWSFIGKGKQILDSGRNQIVGNRESLAFYQGQYPNGCRTRWAMHEYRLLDSSSTRNPNGEIEDWVACLIFQRKRKHGYHGIITSDGKKDCNLGTDRPSYIDYKTEESFDLAPLQPDSPPHDFVQLIDDDYLVL</sequence>
<dbReference type="InterPro" id="IPR003441">
    <property type="entry name" value="NAC-dom"/>
</dbReference>
<evidence type="ECO:0000256" key="2">
    <source>
        <dbReference type="ARBA" id="ARBA00023125"/>
    </source>
</evidence>
<accession>A0AAD3SRH4</accession>
<dbReference type="PANTHER" id="PTHR31719">
    <property type="entry name" value="NAC TRANSCRIPTION FACTOR 56"/>
    <property type="match status" value="1"/>
</dbReference>
<gene>
    <name evidence="6" type="ORF">Nepgr_016892</name>
</gene>
<keyword evidence="4" id="KW-0539">Nucleus</keyword>
<dbReference type="AlphaFoldDB" id="A0AAD3SRH4"/>
<dbReference type="GO" id="GO:0006355">
    <property type="term" value="P:regulation of DNA-templated transcription"/>
    <property type="evidence" value="ECO:0007669"/>
    <property type="project" value="InterPro"/>
</dbReference>
<keyword evidence="7" id="KW-1185">Reference proteome</keyword>
<evidence type="ECO:0000259" key="5">
    <source>
        <dbReference type="PROSITE" id="PS51005"/>
    </source>
</evidence>
<reference evidence="6" key="1">
    <citation type="submission" date="2023-05" db="EMBL/GenBank/DDBJ databases">
        <title>Nepenthes gracilis genome sequencing.</title>
        <authorList>
            <person name="Fukushima K."/>
        </authorList>
    </citation>
    <scope>NUCLEOTIDE SEQUENCE</scope>
    <source>
        <strain evidence="6">SING2019-196</strain>
    </source>
</reference>
<dbReference type="PANTHER" id="PTHR31719:SF130">
    <property type="entry name" value="NAC DOMAIN-CONTAINING PROTEIN 18"/>
    <property type="match status" value="1"/>
</dbReference>